<dbReference type="InterPro" id="IPR035969">
    <property type="entry name" value="Rab-GAP_TBC_sf"/>
</dbReference>
<dbReference type="PANTHER" id="PTHR22957">
    <property type="entry name" value="TBC1 DOMAIN FAMILY MEMBER GTPASE-ACTIVATING PROTEIN"/>
    <property type="match status" value="1"/>
</dbReference>
<feature type="compositionally biased region" description="Basic and acidic residues" evidence="2">
    <location>
        <begin position="523"/>
        <end position="532"/>
    </location>
</feature>
<dbReference type="AlphaFoldDB" id="A0A0G2GWD8"/>
<feature type="domain" description="Rab-GAP TBC" evidence="3">
    <location>
        <begin position="36"/>
        <end position="327"/>
    </location>
</feature>
<accession>A0A0G2GWD8</accession>
<feature type="compositionally biased region" description="Basic and acidic residues" evidence="2">
    <location>
        <begin position="540"/>
        <end position="551"/>
    </location>
</feature>
<gene>
    <name evidence="4" type="ORF">UCRPC4_g03922</name>
</gene>
<dbReference type="GO" id="GO:0005096">
    <property type="term" value="F:GTPase activator activity"/>
    <property type="evidence" value="ECO:0007669"/>
    <property type="project" value="UniProtKB-KW"/>
</dbReference>
<evidence type="ECO:0000256" key="2">
    <source>
        <dbReference type="SAM" id="MobiDB-lite"/>
    </source>
</evidence>
<dbReference type="FunFam" id="1.10.8.270:FF:000031">
    <property type="entry name" value="TBC1 domain family member 5"/>
    <property type="match status" value="1"/>
</dbReference>
<dbReference type="EMBL" id="LCWF01000089">
    <property type="protein sequence ID" value="KKY21005.1"/>
    <property type="molecule type" value="Genomic_DNA"/>
</dbReference>
<evidence type="ECO:0000256" key="1">
    <source>
        <dbReference type="ARBA" id="ARBA00022468"/>
    </source>
</evidence>
<dbReference type="Pfam" id="PF00566">
    <property type="entry name" value="RabGAP-TBC"/>
    <property type="match status" value="1"/>
</dbReference>
<dbReference type="InterPro" id="IPR000195">
    <property type="entry name" value="Rab-GAP-TBC_dom"/>
</dbReference>
<keyword evidence="1" id="KW-0343">GTPase activation</keyword>
<evidence type="ECO:0000259" key="3">
    <source>
        <dbReference type="PROSITE" id="PS50086"/>
    </source>
</evidence>
<comment type="caution">
    <text evidence="4">The sequence shown here is derived from an EMBL/GenBank/DDBJ whole genome shotgun (WGS) entry which is preliminary data.</text>
</comment>
<evidence type="ECO:0000313" key="5">
    <source>
        <dbReference type="Proteomes" id="UP000053317"/>
    </source>
</evidence>
<sequence length="570" mass="64542">MRSIGETRKKWATLFSDEAIGLDLREAVRETEAPNPCEEGLRSICWKAFLLYGPPSQSSWPKKLAESRNAYTSLRAHFLRYIEHPDDLQSNVDPLADDHNSPWATLRQDEVNRAEIFQDVERCLQENFFFREPRTQKILLDILFIYSKLHPDIGYRQGMHELLAPIVWVIERDAVDLDMDTERSGKKEEEHLMTLALDSQYIEHDAFSLFCAVMQTMKSFYELGETNASSPIVNRSVKIHDGLLTKIDPELAEHLQSIEILPQIFLIEPQSGFDRYDMCCDAIADTMAIQVLQADYSSALTLLLRYPPPKQPFGPSSLVRDAILLDRDKSASTGATLIGRYTGRKPEVLQHLTTNEEIKKRVKYLEDRNKALGKMLSDALEELRLIQAHDSETNQTPTENSLNIALAKIQFVQVYLEDSEIPIPPPVPVKETSQQQIIEAPLDQKASPLEQVATNTAAEEVPTTLPSVPLKTMINETESQYPASDISSIPPPRPSLAQSSFSWMLGEDRHRSSFVSSVTVPPEQRRDSDAKNRPKQLFADTKKEEGRKESESSEDNGFTMSSLRGRVDGQ</sequence>
<protein>
    <submittedName>
        <fullName evidence="4">Putative tbc domain</fullName>
    </submittedName>
</protein>
<dbReference type="OrthoDB" id="27140at2759"/>
<evidence type="ECO:0000313" key="4">
    <source>
        <dbReference type="EMBL" id="KKY21005.1"/>
    </source>
</evidence>
<dbReference type="SMART" id="SM00164">
    <property type="entry name" value="TBC"/>
    <property type="match status" value="1"/>
</dbReference>
<dbReference type="PROSITE" id="PS50086">
    <property type="entry name" value="TBC_RABGAP"/>
    <property type="match status" value="1"/>
</dbReference>
<dbReference type="Proteomes" id="UP000053317">
    <property type="component" value="Unassembled WGS sequence"/>
</dbReference>
<dbReference type="PANTHER" id="PTHR22957:SF337">
    <property type="entry name" value="TBC1 DOMAIN FAMILY MEMBER 5"/>
    <property type="match status" value="1"/>
</dbReference>
<reference evidence="4 5" key="1">
    <citation type="submission" date="2015-05" db="EMBL/GenBank/DDBJ databases">
        <title>Distinctive expansion of gene families associated with plant cell wall degradation and secondary metabolism in the genomes of grapevine trunk pathogens.</title>
        <authorList>
            <person name="Lawrence D.P."/>
            <person name="Travadon R."/>
            <person name="Rolshausen P.E."/>
            <person name="Baumgartner K."/>
        </authorList>
    </citation>
    <scope>NUCLEOTIDE SEQUENCE [LARGE SCALE GENOMIC DNA]</scope>
    <source>
        <strain evidence="4">UCRPC4</strain>
    </source>
</reference>
<feature type="region of interest" description="Disordered" evidence="2">
    <location>
        <begin position="512"/>
        <end position="570"/>
    </location>
</feature>
<dbReference type="Gene3D" id="1.10.8.270">
    <property type="entry name" value="putative rabgap domain of human tbc1 domain family member 14 like domains"/>
    <property type="match status" value="1"/>
</dbReference>
<organism evidence="4 5">
    <name type="scientific">Phaeomoniella chlamydospora</name>
    <name type="common">Phaeoacremonium chlamydosporum</name>
    <dbReference type="NCBI Taxonomy" id="158046"/>
    <lineage>
        <taxon>Eukaryota</taxon>
        <taxon>Fungi</taxon>
        <taxon>Dikarya</taxon>
        <taxon>Ascomycota</taxon>
        <taxon>Pezizomycotina</taxon>
        <taxon>Eurotiomycetes</taxon>
        <taxon>Chaetothyriomycetidae</taxon>
        <taxon>Phaeomoniellales</taxon>
        <taxon>Phaeomoniellaceae</taxon>
        <taxon>Phaeomoniella</taxon>
    </lineage>
</organism>
<proteinExistence type="predicted"/>
<name>A0A0G2GWD8_PHACM</name>
<keyword evidence="5" id="KW-1185">Reference proteome</keyword>
<reference evidence="4 5" key="2">
    <citation type="submission" date="2015-05" db="EMBL/GenBank/DDBJ databases">
        <authorList>
            <person name="Morales-Cruz A."/>
            <person name="Amrine K.C."/>
            <person name="Cantu D."/>
        </authorList>
    </citation>
    <scope>NUCLEOTIDE SEQUENCE [LARGE SCALE GENOMIC DNA]</scope>
    <source>
        <strain evidence="4">UCRPC4</strain>
    </source>
</reference>
<dbReference type="SUPFAM" id="SSF47923">
    <property type="entry name" value="Ypt/Rab-GAP domain of gyp1p"/>
    <property type="match status" value="2"/>
</dbReference>